<dbReference type="Proteomes" id="UP000694545">
    <property type="component" value="Unplaced"/>
</dbReference>
<keyword evidence="15" id="KW-1185">Reference proteome</keyword>
<dbReference type="InterPro" id="IPR017979">
    <property type="entry name" value="GPCR_3_CS"/>
</dbReference>
<dbReference type="GO" id="GO:0004930">
    <property type="term" value="F:G protein-coupled receptor activity"/>
    <property type="evidence" value="ECO:0007669"/>
    <property type="project" value="UniProtKB-KW"/>
</dbReference>
<evidence type="ECO:0000256" key="3">
    <source>
        <dbReference type="ARBA" id="ARBA00022475"/>
    </source>
</evidence>
<keyword evidence="7" id="KW-0297">G-protein coupled receptor</keyword>
<reference evidence="14" key="1">
    <citation type="submission" date="2025-08" db="UniProtKB">
        <authorList>
            <consortium name="Ensembl"/>
        </authorList>
    </citation>
    <scope>IDENTIFICATION</scope>
</reference>
<dbReference type="OMA" id="VINTITF"/>
<dbReference type="CDD" id="cd15283">
    <property type="entry name" value="7tmC_V2R_pheromone"/>
    <property type="match status" value="1"/>
</dbReference>
<dbReference type="FunFam" id="2.10.50.30:FF:000002">
    <property type="entry name" value="Vomeronasal 2 receptor, h1"/>
    <property type="match status" value="1"/>
</dbReference>
<reference evidence="14" key="2">
    <citation type="submission" date="2025-09" db="UniProtKB">
        <authorList>
            <consortium name="Ensembl"/>
        </authorList>
    </citation>
    <scope>IDENTIFICATION</scope>
</reference>
<evidence type="ECO:0000256" key="5">
    <source>
        <dbReference type="ARBA" id="ARBA00022729"/>
    </source>
</evidence>
<dbReference type="PRINTS" id="PR00248">
    <property type="entry name" value="GPCRMGR"/>
</dbReference>
<dbReference type="SUPFAM" id="SSF53822">
    <property type="entry name" value="Periplasmic binding protein-like I"/>
    <property type="match status" value="1"/>
</dbReference>
<evidence type="ECO:0000313" key="14">
    <source>
        <dbReference type="Ensembl" id="ENSVKKP00000001690.1"/>
    </source>
</evidence>
<feature type="transmembrane region" description="Helical" evidence="12">
    <location>
        <begin position="449"/>
        <end position="471"/>
    </location>
</feature>
<accession>A0A8D2ISG1</accession>
<keyword evidence="4 12" id="KW-0812">Transmembrane</keyword>
<evidence type="ECO:0000313" key="15">
    <source>
        <dbReference type="Proteomes" id="UP000694545"/>
    </source>
</evidence>
<dbReference type="Pfam" id="PF01094">
    <property type="entry name" value="ANF_receptor"/>
    <property type="match status" value="1"/>
</dbReference>
<evidence type="ECO:0000256" key="4">
    <source>
        <dbReference type="ARBA" id="ARBA00022692"/>
    </source>
</evidence>
<evidence type="ECO:0000256" key="12">
    <source>
        <dbReference type="SAM" id="Phobius"/>
    </source>
</evidence>
<dbReference type="PROSITE" id="PS00981">
    <property type="entry name" value="G_PROTEIN_RECEP_F3_3"/>
    <property type="match status" value="1"/>
</dbReference>
<dbReference type="PRINTS" id="PR01535">
    <property type="entry name" value="VOMERONASL2R"/>
</dbReference>
<evidence type="ECO:0000256" key="9">
    <source>
        <dbReference type="ARBA" id="ARBA00023170"/>
    </source>
</evidence>
<sequence length="567" mass="63858">MQELQKPSNIQNFHGTISYTVHSNEPLGFRNFVQKIRPSWVKGDGFIQVFWEQAFNCSLKLSDVLEGSENICTGEEKLETLPGTSFEMGMTGHSYNVYNAAHAVAHALHAMYELNSKHRKWTKGRSLTFQAVQPWQLHHFLRNILFNNSVRDTVHFDENRELIAGFDVTNWVTFPNNSFVRVKVGRLEPRVPAGKELTVHDDQIVWHKSFNQVLPCSVCNDNCYPGYRKKKREEVPFCCYDCAVCPEGTISQQKDLDACINCPDDQHPNIDQNQCIPKALSYLSYEEFLGIILANLAISFSLITGLVFGIFVKHQDTPIVKANNRNLTYILLSSLLLCFLCSLLFIGQPGKATCFLQQVTFGIIFSVALSVILAKTIIVILAFMATKPGSGMRKWMRKRLANAIILFCSFIQVGICTVWLSTSPPFPDVDMHSLNGKIILECNQGSASMFYTVLGYLGILAAVSFTVAFLARNLPDAFNEAKFITFSMLVFCSVWLSFVPTYLSTKGKYMVAVEIFSILCSSAGLLACIFSPKLYIIVFKSECNKKELTLSWECDKLKNSQMQTCTC</sequence>
<dbReference type="Pfam" id="PF07562">
    <property type="entry name" value="NCD3G"/>
    <property type="match status" value="1"/>
</dbReference>
<dbReference type="InterPro" id="IPR028082">
    <property type="entry name" value="Peripla_BP_I"/>
</dbReference>
<keyword evidence="8 12" id="KW-0472">Membrane</keyword>
<evidence type="ECO:0000259" key="13">
    <source>
        <dbReference type="PROSITE" id="PS50259"/>
    </source>
</evidence>
<feature type="domain" description="G-protein coupled receptors family 3 profile" evidence="13">
    <location>
        <begin position="289"/>
        <end position="544"/>
    </location>
</feature>
<evidence type="ECO:0000256" key="8">
    <source>
        <dbReference type="ARBA" id="ARBA00023136"/>
    </source>
</evidence>
<evidence type="ECO:0000256" key="10">
    <source>
        <dbReference type="ARBA" id="ARBA00023180"/>
    </source>
</evidence>
<dbReference type="Gene3D" id="2.10.50.30">
    <property type="entry name" value="GPCR, family 3, nine cysteines domain"/>
    <property type="match status" value="1"/>
</dbReference>
<dbReference type="Gene3D" id="3.40.50.2300">
    <property type="match status" value="2"/>
</dbReference>
<dbReference type="InterPro" id="IPR017978">
    <property type="entry name" value="GPCR_3_C"/>
</dbReference>
<dbReference type="GO" id="GO:0005886">
    <property type="term" value="C:plasma membrane"/>
    <property type="evidence" value="ECO:0007669"/>
    <property type="project" value="UniProtKB-SubCell"/>
</dbReference>
<dbReference type="InterPro" id="IPR001828">
    <property type="entry name" value="ANF_lig-bd_rcpt"/>
</dbReference>
<evidence type="ECO:0000256" key="1">
    <source>
        <dbReference type="ARBA" id="ARBA00004651"/>
    </source>
</evidence>
<feature type="transmembrane region" description="Helical" evidence="12">
    <location>
        <begin position="403"/>
        <end position="422"/>
    </location>
</feature>
<feature type="transmembrane region" description="Helical" evidence="12">
    <location>
        <begin position="288"/>
        <end position="312"/>
    </location>
</feature>
<dbReference type="InterPro" id="IPR004073">
    <property type="entry name" value="GPCR_3_vmron_rcpt_2"/>
</dbReference>
<dbReference type="PROSITE" id="PS50259">
    <property type="entry name" value="G_PROTEIN_RECEP_F3_4"/>
    <property type="match status" value="1"/>
</dbReference>
<keyword evidence="6 12" id="KW-1133">Transmembrane helix</keyword>
<keyword evidence="5" id="KW-0732">Signal</keyword>
<keyword evidence="3" id="KW-1003">Cell membrane</keyword>
<dbReference type="Pfam" id="PF00003">
    <property type="entry name" value="7tm_3"/>
    <property type="match status" value="1"/>
</dbReference>
<feature type="transmembrane region" description="Helical" evidence="12">
    <location>
        <begin position="327"/>
        <end position="347"/>
    </location>
</feature>
<comment type="similarity">
    <text evidence="2">Belongs to the G-protein coupled receptor 3 family.</text>
</comment>
<evidence type="ECO:0000256" key="6">
    <source>
        <dbReference type="ARBA" id="ARBA00022989"/>
    </source>
</evidence>
<keyword evidence="9" id="KW-0675">Receptor</keyword>
<comment type="subcellular location">
    <subcellularLocation>
        <location evidence="1">Cell membrane</location>
        <topology evidence="1">Multi-pass membrane protein</topology>
    </subcellularLocation>
</comment>
<dbReference type="PANTHER" id="PTHR24061">
    <property type="entry name" value="CALCIUM-SENSING RECEPTOR-RELATED"/>
    <property type="match status" value="1"/>
</dbReference>
<keyword evidence="10" id="KW-0325">Glycoprotein</keyword>
<dbReference type="InterPro" id="IPR038550">
    <property type="entry name" value="GPCR_3_9-Cys_sf"/>
</dbReference>
<feature type="transmembrane region" description="Helical" evidence="12">
    <location>
        <begin position="483"/>
        <end position="503"/>
    </location>
</feature>
<evidence type="ECO:0000256" key="2">
    <source>
        <dbReference type="ARBA" id="ARBA00007242"/>
    </source>
</evidence>
<proteinExistence type="inferred from homology"/>
<protein>
    <recommendedName>
        <fullName evidence="13">G-protein coupled receptors family 3 profile domain-containing protein</fullName>
    </recommendedName>
</protein>
<name>A0A8D2ISG1_VARKO</name>
<evidence type="ECO:0000256" key="11">
    <source>
        <dbReference type="ARBA" id="ARBA00023224"/>
    </source>
</evidence>
<dbReference type="Ensembl" id="ENSVKKT00000001748.1">
    <property type="protein sequence ID" value="ENSVKKP00000001690.1"/>
    <property type="gene ID" value="ENSVKKG00000001392.1"/>
</dbReference>
<feature type="transmembrane region" description="Helical" evidence="12">
    <location>
        <begin position="359"/>
        <end position="383"/>
    </location>
</feature>
<feature type="transmembrane region" description="Helical" evidence="12">
    <location>
        <begin position="509"/>
        <end position="530"/>
    </location>
</feature>
<dbReference type="InterPro" id="IPR000068">
    <property type="entry name" value="GPCR_3_Ca_sens_rcpt-rel"/>
</dbReference>
<organism evidence="14 15">
    <name type="scientific">Varanus komodoensis</name>
    <name type="common">Komodo dragon</name>
    <dbReference type="NCBI Taxonomy" id="61221"/>
    <lineage>
        <taxon>Eukaryota</taxon>
        <taxon>Metazoa</taxon>
        <taxon>Chordata</taxon>
        <taxon>Craniata</taxon>
        <taxon>Vertebrata</taxon>
        <taxon>Euteleostomi</taxon>
        <taxon>Lepidosauria</taxon>
        <taxon>Squamata</taxon>
        <taxon>Bifurcata</taxon>
        <taxon>Unidentata</taxon>
        <taxon>Episquamata</taxon>
        <taxon>Toxicofera</taxon>
        <taxon>Anguimorpha</taxon>
        <taxon>Paleoanguimorpha</taxon>
        <taxon>Varanoidea</taxon>
        <taxon>Varanidae</taxon>
        <taxon>Varanus</taxon>
    </lineage>
</organism>
<dbReference type="InterPro" id="IPR000337">
    <property type="entry name" value="GPCR_3"/>
</dbReference>
<evidence type="ECO:0000256" key="7">
    <source>
        <dbReference type="ARBA" id="ARBA00023040"/>
    </source>
</evidence>
<keyword evidence="11" id="KW-0807">Transducer</keyword>
<dbReference type="AlphaFoldDB" id="A0A8D2ISG1"/>
<dbReference type="InterPro" id="IPR011500">
    <property type="entry name" value="GPCR_3_9-Cys_dom"/>
</dbReference>
<dbReference type="PANTHER" id="PTHR24061:SF599">
    <property type="entry name" value="G-PROTEIN COUPLED RECEPTORS FAMILY 3 PROFILE DOMAIN-CONTAINING PROTEIN"/>
    <property type="match status" value="1"/>
</dbReference>